<feature type="domain" description="Methyltransferase" evidence="4">
    <location>
        <begin position="50"/>
        <end position="140"/>
    </location>
</feature>
<dbReference type="GO" id="GO:0008168">
    <property type="term" value="F:methyltransferase activity"/>
    <property type="evidence" value="ECO:0007669"/>
    <property type="project" value="UniProtKB-KW"/>
</dbReference>
<dbReference type="Proteomes" id="UP001152755">
    <property type="component" value="Unassembled WGS sequence"/>
</dbReference>
<dbReference type="InterPro" id="IPR029063">
    <property type="entry name" value="SAM-dependent_MTases_sf"/>
</dbReference>
<dbReference type="AlphaFoldDB" id="A0A9X4LZW6"/>
<reference evidence="5" key="1">
    <citation type="submission" date="2022-08" db="EMBL/GenBank/DDBJ databases">
        <title>Genome analysis of Corynebacteriales strain.</title>
        <authorList>
            <person name="Lee S.D."/>
        </authorList>
    </citation>
    <scope>NUCLEOTIDE SEQUENCE</scope>
    <source>
        <strain evidence="5">D3-21</strain>
    </source>
</reference>
<dbReference type="GO" id="GO:0032259">
    <property type="term" value="P:methylation"/>
    <property type="evidence" value="ECO:0007669"/>
    <property type="project" value="UniProtKB-KW"/>
</dbReference>
<dbReference type="RefSeq" id="WP_332519702.1">
    <property type="nucleotide sequence ID" value="NZ_JANRHA010000005.1"/>
</dbReference>
<dbReference type="EMBL" id="JANRHA010000005">
    <property type="protein sequence ID" value="MDG3014666.1"/>
    <property type="molecule type" value="Genomic_DNA"/>
</dbReference>
<dbReference type="CDD" id="cd02440">
    <property type="entry name" value="AdoMet_MTases"/>
    <property type="match status" value="1"/>
</dbReference>
<protein>
    <submittedName>
        <fullName evidence="5">Class I SAM-dependent methyltransferase</fullName>
    </submittedName>
</protein>
<evidence type="ECO:0000256" key="2">
    <source>
        <dbReference type="ARBA" id="ARBA00022679"/>
    </source>
</evidence>
<dbReference type="Pfam" id="PF13649">
    <property type="entry name" value="Methyltransf_25"/>
    <property type="match status" value="1"/>
</dbReference>
<name>A0A9X4LZW6_9ACTN</name>
<keyword evidence="6" id="KW-1185">Reference proteome</keyword>
<keyword evidence="1 5" id="KW-0489">Methyltransferase</keyword>
<dbReference type="InterPro" id="IPR041698">
    <property type="entry name" value="Methyltransf_25"/>
</dbReference>
<keyword evidence="3" id="KW-0949">S-adenosyl-L-methionine</keyword>
<evidence type="ECO:0000313" key="5">
    <source>
        <dbReference type="EMBL" id="MDG3014666.1"/>
    </source>
</evidence>
<evidence type="ECO:0000259" key="4">
    <source>
        <dbReference type="Pfam" id="PF13649"/>
    </source>
</evidence>
<comment type="caution">
    <text evidence="5">The sequence shown here is derived from an EMBL/GenBank/DDBJ whole genome shotgun (WGS) entry which is preliminary data.</text>
</comment>
<gene>
    <name evidence="5" type="ORF">NVS88_08860</name>
</gene>
<organism evidence="5 6">
    <name type="scientific">Speluncibacter jeojiensis</name>
    <dbReference type="NCBI Taxonomy" id="2710754"/>
    <lineage>
        <taxon>Bacteria</taxon>
        <taxon>Bacillati</taxon>
        <taxon>Actinomycetota</taxon>
        <taxon>Actinomycetes</taxon>
        <taxon>Mycobacteriales</taxon>
        <taxon>Speluncibacteraceae</taxon>
        <taxon>Speluncibacter</taxon>
    </lineage>
</organism>
<keyword evidence="2" id="KW-0808">Transferase</keyword>
<dbReference type="SUPFAM" id="SSF53335">
    <property type="entry name" value="S-adenosyl-L-methionine-dependent methyltransferases"/>
    <property type="match status" value="1"/>
</dbReference>
<dbReference type="PANTHER" id="PTHR43464:SF19">
    <property type="entry name" value="UBIQUINONE BIOSYNTHESIS O-METHYLTRANSFERASE, MITOCHONDRIAL"/>
    <property type="match status" value="1"/>
</dbReference>
<evidence type="ECO:0000256" key="1">
    <source>
        <dbReference type="ARBA" id="ARBA00022603"/>
    </source>
</evidence>
<dbReference type="Gene3D" id="3.40.50.150">
    <property type="entry name" value="Vaccinia Virus protein VP39"/>
    <property type="match status" value="1"/>
</dbReference>
<accession>A0A9X4LZW6</accession>
<evidence type="ECO:0000313" key="6">
    <source>
        <dbReference type="Proteomes" id="UP001152755"/>
    </source>
</evidence>
<dbReference type="PANTHER" id="PTHR43464">
    <property type="entry name" value="METHYLTRANSFERASE"/>
    <property type="match status" value="1"/>
</dbReference>
<proteinExistence type="predicted"/>
<evidence type="ECO:0000256" key="3">
    <source>
        <dbReference type="ARBA" id="ARBA00022691"/>
    </source>
</evidence>
<sequence>MHERTRWQDERDEAGSREYLRRFDDLAAGGADLDGEARMVDALLARDSTVLDAGCGSGRVGAELARRGHRVCAVDLDPTLIEAARARGGLTVYEADLVEFTAPEAPFDAIVMAGNVMVYLAPGTEAQVVDRLAAQLRDQGVLVAGFATDRPYTVEEFDRDLAVAGLVTESRFATWDLRPWYADAPWAVTVARKAHPKSVR</sequence>